<dbReference type="EnsemblPlants" id="Ma08_t03730.1">
    <property type="protein sequence ID" value="Ma08_p03730.1"/>
    <property type="gene ID" value="Ma08_g03730"/>
</dbReference>
<feature type="domain" description="CW-type" evidence="11">
    <location>
        <begin position="619"/>
        <end position="669"/>
    </location>
</feature>
<dbReference type="GO" id="GO:0006355">
    <property type="term" value="P:regulation of DNA-templated transcription"/>
    <property type="evidence" value="ECO:0007669"/>
    <property type="project" value="UniProtKB-ARBA"/>
</dbReference>
<dbReference type="OrthoDB" id="757982at2759"/>
<evidence type="ECO:0000256" key="2">
    <source>
        <dbReference type="ARBA" id="ARBA00022723"/>
    </source>
</evidence>
<evidence type="ECO:0000256" key="3">
    <source>
        <dbReference type="ARBA" id="ARBA00022771"/>
    </source>
</evidence>
<proteinExistence type="predicted"/>
<evidence type="ECO:0000259" key="10">
    <source>
        <dbReference type="PROSITE" id="PS50863"/>
    </source>
</evidence>
<evidence type="ECO:0000313" key="12">
    <source>
        <dbReference type="EnsemblPlants" id="Ma08_p03730.1"/>
    </source>
</evidence>
<feature type="region of interest" description="Disordered" evidence="9">
    <location>
        <begin position="536"/>
        <end position="557"/>
    </location>
</feature>
<organism evidence="12 13">
    <name type="scientific">Musa acuminata subsp. malaccensis</name>
    <name type="common">Wild banana</name>
    <name type="synonym">Musa malaccensis</name>
    <dbReference type="NCBI Taxonomy" id="214687"/>
    <lineage>
        <taxon>Eukaryota</taxon>
        <taxon>Viridiplantae</taxon>
        <taxon>Streptophyta</taxon>
        <taxon>Embryophyta</taxon>
        <taxon>Tracheophyta</taxon>
        <taxon>Spermatophyta</taxon>
        <taxon>Magnoliopsida</taxon>
        <taxon>Liliopsida</taxon>
        <taxon>Zingiberales</taxon>
        <taxon>Musaceae</taxon>
        <taxon>Musa</taxon>
    </lineage>
</organism>
<keyword evidence="7" id="KW-0804">Transcription</keyword>
<keyword evidence="13" id="KW-1185">Reference proteome</keyword>
<dbReference type="PANTHER" id="PTHR46245:SF10">
    <property type="entry name" value="B3 DOMAIN-CONTAINING TRANSCRIPTION FACTOR VAL3"/>
    <property type="match status" value="1"/>
</dbReference>
<dbReference type="GO" id="GO:0005634">
    <property type="term" value="C:nucleus"/>
    <property type="evidence" value="ECO:0007669"/>
    <property type="project" value="UniProtKB-SubCell"/>
</dbReference>
<keyword evidence="4" id="KW-0862">Zinc</keyword>
<evidence type="ECO:0000259" key="11">
    <source>
        <dbReference type="PROSITE" id="PS51050"/>
    </source>
</evidence>
<dbReference type="Gene3D" id="2.40.330.10">
    <property type="entry name" value="DNA-binding pseudobarrel domain"/>
    <property type="match status" value="1"/>
</dbReference>
<dbReference type="Gene3D" id="3.30.40.100">
    <property type="match status" value="1"/>
</dbReference>
<dbReference type="PANTHER" id="PTHR46245">
    <property type="entry name" value="B3 DOMAIN-CONTAINING PROTEIN OS07G0563300"/>
    <property type="match status" value="1"/>
</dbReference>
<dbReference type="SUPFAM" id="SSF101936">
    <property type="entry name" value="DNA-binding pseudobarrel domain"/>
    <property type="match status" value="1"/>
</dbReference>
<feature type="compositionally biased region" description="Polar residues" evidence="9">
    <location>
        <begin position="817"/>
        <end position="826"/>
    </location>
</feature>
<dbReference type="Proteomes" id="UP000012960">
    <property type="component" value="Unplaced"/>
</dbReference>
<protein>
    <recommendedName>
        <fullName evidence="14">B3 domain-containing protein</fullName>
    </recommendedName>
</protein>
<dbReference type="Pfam" id="PF25813">
    <property type="entry name" value="zf_VAL1_N"/>
    <property type="match status" value="1"/>
</dbReference>
<feature type="region of interest" description="Disordered" evidence="9">
    <location>
        <begin position="214"/>
        <end position="243"/>
    </location>
</feature>
<dbReference type="FunFam" id="2.40.330.10:FF:000006">
    <property type="entry name" value="B3 domain-containing transcription repressor VAL1"/>
    <property type="match status" value="1"/>
</dbReference>
<dbReference type="SMART" id="SM01019">
    <property type="entry name" value="B3"/>
    <property type="match status" value="1"/>
</dbReference>
<evidence type="ECO:0000256" key="5">
    <source>
        <dbReference type="ARBA" id="ARBA00023015"/>
    </source>
</evidence>
<dbReference type="InterPro" id="IPR057743">
    <property type="entry name" value="Zfn_VAL1-3_N"/>
</dbReference>
<dbReference type="CDD" id="cd10017">
    <property type="entry name" value="B3_DNA"/>
    <property type="match status" value="1"/>
</dbReference>
<sequence>MSSPTSVSLSGGKICFNSHCKEVILDHTPPRKKGGWRLRSGEIAELCDRCSCAFEQGSFCETFHSDVAGWRNCEACGKRVHCGCVASAPTYVFLDVGGVECIACARKSLAMAPNQMLSSPMLMHQHVSERRDLPVKSGRPITSPFSGQWRQAPHMWNMTSLQSDLQQRLSYEFDRPSNIEKLAPGGRHSISAHEKKFEELPERIMSGSHNNIARDRYAHGNTGENDPDSTRKSVIPDPCSTSSGVKIEAKANSSIKLQPLPISKEDSSPLIGLAAPFSSTNGSREPMKFLSNQPPQLTTSPLPKQFYPEGIADTELQIQMRNGRARVDARSRTQLLPRYWPRITDQELQQISGDTNSVITPLFEKMLSASDAGRIGRLVLPKKCAEAYFPTISQPEGLPLKVQDASGKDWVFQFRFWPNNNSRMYVLEGVTPCIQAMQLQAGDTVTFSRIDPEGKLVMGFRKASSGSTEQDTQTHISGSDFSTPPEGNDKIAVTDLIGNVPFRASKASIEPSNPINAADKSSWPKFTKAGFIQQDGPAARSLQVPSKRKASTLGSKSKRLRIENEESMELKLTWEEAQELLRPPPNSSPGIVVIEGHEFEEYEEAPVLGKRTYFTTNPAGENYQWAQCEDCLKWRKLPIDALLPFKWTCTENVSDPQRSSCSSAQELNLEQIAAMISCKTDASKRAKVKVESNNIEVSDGLDTLANLAILGEGKNLPTSQPTTRHPRHRPGCTCIVCIQPPSGKGPKHKQTCTCNVCLTVKRRFRTLMLRREKRQSEKESETARKQQQKPMLPSSEVLPQVKSDPSSTGPGDDNASQKEIASNDTIVNAAPDHRRTSPTAVKAPQIDLNIQPEREEDPSPKSDTGSMMRLIRDSTTRTAR</sequence>
<reference evidence="12" key="1">
    <citation type="submission" date="2021-05" db="UniProtKB">
        <authorList>
            <consortium name="EnsemblPlants"/>
        </authorList>
    </citation>
    <scope>IDENTIFICATION</scope>
    <source>
        <strain evidence="12">subsp. malaccensis</strain>
    </source>
</reference>
<evidence type="ECO:0000313" key="13">
    <source>
        <dbReference type="Proteomes" id="UP000012960"/>
    </source>
</evidence>
<name>A0A804K2J0_MUSAM</name>
<evidence type="ECO:0000256" key="8">
    <source>
        <dbReference type="ARBA" id="ARBA00023242"/>
    </source>
</evidence>
<dbReference type="InterPro" id="IPR011124">
    <property type="entry name" value="Znf_CW"/>
</dbReference>
<keyword evidence="5" id="KW-0805">Transcription regulation</keyword>
<evidence type="ECO:0000256" key="7">
    <source>
        <dbReference type="ARBA" id="ARBA00023163"/>
    </source>
</evidence>
<evidence type="ECO:0000256" key="6">
    <source>
        <dbReference type="ARBA" id="ARBA00023125"/>
    </source>
</evidence>
<feature type="compositionally biased region" description="Basic and acidic residues" evidence="9">
    <location>
        <begin position="774"/>
        <end position="784"/>
    </location>
</feature>
<feature type="region of interest" description="Disordered" evidence="9">
    <location>
        <begin position="462"/>
        <end position="488"/>
    </location>
</feature>
<feature type="compositionally biased region" description="Polar residues" evidence="9">
    <location>
        <begin position="464"/>
        <end position="482"/>
    </location>
</feature>
<feature type="domain" description="TF-B3" evidence="10">
    <location>
        <begin position="363"/>
        <end position="464"/>
    </location>
</feature>
<evidence type="ECO:0000256" key="1">
    <source>
        <dbReference type="ARBA" id="ARBA00004123"/>
    </source>
</evidence>
<dbReference type="InterPro" id="IPR003340">
    <property type="entry name" value="B3_DNA-bd"/>
</dbReference>
<feature type="compositionally biased region" description="Basic and acidic residues" evidence="9">
    <location>
        <begin position="870"/>
        <end position="880"/>
    </location>
</feature>
<accession>A0A804K2J0</accession>
<evidence type="ECO:0000256" key="9">
    <source>
        <dbReference type="SAM" id="MobiDB-lite"/>
    </source>
</evidence>
<keyword evidence="3" id="KW-0863">Zinc-finger</keyword>
<dbReference type="GeneID" id="103993918"/>
<keyword evidence="2" id="KW-0479">Metal-binding</keyword>
<keyword evidence="6" id="KW-0238">DNA-binding</keyword>
<dbReference type="PROSITE" id="PS51050">
    <property type="entry name" value="ZF_CW"/>
    <property type="match status" value="1"/>
</dbReference>
<dbReference type="Gramene" id="Ma08_t03730.1">
    <property type="protein sequence ID" value="Ma08_p03730.1"/>
    <property type="gene ID" value="Ma08_g03730"/>
</dbReference>
<dbReference type="Pfam" id="PF07496">
    <property type="entry name" value="zf-CW"/>
    <property type="match status" value="1"/>
</dbReference>
<dbReference type="GO" id="GO:0008270">
    <property type="term" value="F:zinc ion binding"/>
    <property type="evidence" value="ECO:0007669"/>
    <property type="project" value="UniProtKB-KW"/>
</dbReference>
<feature type="region of interest" description="Disordered" evidence="9">
    <location>
        <begin position="770"/>
        <end position="880"/>
    </location>
</feature>
<dbReference type="GO" id="GO:0003677">
    <property type="term" value="F:DNA binding"/>
    <property type="evidence" value="ECO:0007669"/>
    <property type="project" value="UniProtKB-KW"/>
</dbReference>
<comment type="subcellular location">
    <subcellularLocation>
        <location evidence="1">Nucleus</location>
    </subcellularLocation>
</comment>
<keyword evidence="8" id="KW-0539">Nucleus</keyword>
<dbReference type="InterPro" id="IPR015300">
    <property type="entry name" value="DNA-bd_pseudobarrel_sf"/>
</dbReference>
<evidence type="ECO:0000256" key="4">
    <source>
        <dbReference type="ARBA" id="ARBA00022833"/>
    </source>
</evidence>
<evidence type="ECO:0008006" key="14">
    <source>
        <dbReference type="Google" id="ProtNLM"/>
    </source>
</evidence>
<dbReference type="PROSITE" id="PS50863">
    <property type="entry name" value="B3"/>
    <property type="match status" value="1"/>
</dbReference>
<dbReference type="AlphaFoldDB" id="A0A804K2J0"/>
<dbReference type="Pfam" id="PF02362">
    <property type="entry name" value="B3"/>
    <property type="match status" value="1"/>
</dbReference>